<dbReference type="Pfam" id="PF22481">
    <property type="entry name" value="DUF6985"/>
    <property type="match status" value="1"/>
</dbReference>
<dbReference type="AlphaFoldDB" id="A0A1G7GI43"/>
<evidence type="ECO:0000313" key="2">
    <source>
        <dbReference type="EMBL" id="SDE87755.1"/>
    </source>
</evidence>
<sequence length="65" mass="7778">MAIGMFNVEKKILLSVDAHEEADFSNTQRDAFHNFIQDVNHIMSHVENEVYEYYKENVHEYRLNC</sequence>
<protein>
    <recommendedName>
        <fullName evidence="1">DUF6985 domain-containing protein</fullName>
    </recommendedName>
</protein>
<organism evidence="2 3">
    <name type="scientific">Bhargavaea beijingensis</name>
    <dbReference type="NCBI Taxonomy" id="426756"/>
    <lineage>
        <taxon>Bacteria</taxon>
        <taxon>Bacillati</taxon>
        <taxon>Bacillota</taxon>
        <taxon>Bacilli</taxon>
        <taxon>Bacillales</taxon>
        <taxon>Caryophanaceae</taxon>
        <taxon>Bhargavaea</taxon>
    </lineage>
</organism>
<name>A0A1G7GI43_9BACL</name>
<gene>
    <name evidence="2" type="ORF">SAMN04488126_12641</name>
</gene>
<proteinExistence type="predicted"/>
<feature type="domain" description="DUF6985" evidence="1">
    <location>
        <begin position="3"/>
        <end position="61"/>
    </location>
</feature>
<accession>A0A1G7GI43</accession>
<evidence type="ECO:0000259" key="1">
    <source>
        <dbReference type="Pfam" id="PF22481"/>
    </source>
</evidence>
<dbReference type="InterPro" id="IPR054254">
    <property type="entry name" value="DUF6985"/>
</dbReference>
<dbReference type="Proteomes" id="UP000198823">
    <property type="component" value="Unassembled WGS sequence"/>
</dbReference>
<evidence type="ECO:0000313" key="3">
    <source>
        <dbReference type="Proteomes" id="UP000198823"/>
    </source>
</evidence>
<dbReference type="EMBL" id="FNAR01000026">
    <property type="protein sequence ID" value="SDE87755.1"/>
    <property type="molecule type" value="Genomic_DNA"/>
</dbReference>
<reference evidence="2 3" key="1">
    <citation type="submission" date="2016-10" db="EMBL/GenBank/DDBJ databases">
        <authorList>
            <person name="de Groot N.N."/>
        </authorList>
    </citation>
    <scope>NUCLEOTIDE SEQUENCE [LARGE SCALE GENOMIC DNA]</scope>
    <source>
        <strain evidence="2 3">CGMCC 1.6762</strain>
    </source>
</reference>